<dbReference type="AlphaFoldDB" id="A0A6J3M4S5"/>
<name>A0A6J3M4S5_9PEZI</name>
<proteinExistence type="predicted"/>
<reference evidence="2" key="2">
    <citation type="submission" date="2020-04" db="EMBL/GenBank/DDBJ databases">
        <authorList>
            <consortium name="NCBI Genome Project"/>
        </authorList>
    </citation>
    <scope>NUCLEOTIDE SEQUENCE</scope>
    <source>
        <strain evidence="2">CBS 342.82</strain>
    </source>
</reference>
<organism evidence="2">
    <name type="scientific">Dissoconium aciculare CBS 342.82</name>
    <dbReference type="NCBI Taxonomy" id="1314786"/>
    <lineage>
        <taxon>Eukaryota</taxon>
        <taxon>Fungi</taxon>
        <taxon>Dikarya</taxon>
        <taxon>Ascomycota</taxon>
        <taxon>Pezizomycotina</taxon>
        <taxon>Dothideomycetes</taxon>
        <taxon>Dothideomycetidae</taxon>
        <taxon>Mycosphaerellales</taxon>
        <taxon>Dissoconiaceae</taxon>
        <taxon>Dissoconium</taxon>
    </lineage>
</organism>
<dbReference type="RefSeq" id="XP_033459535.1">
    <property type="nucleotide sequence ID" value="XM_033605080.1"/>
</dbReference>
<reference evidence="2" key="1">
    <citation type="submission" date="2020-01" db="EMBL/GenBank/DDBJ databases">
        <authorList>
            <consortium name="DOE Joint Genome Institute"/>
            <person name="Haridas S."/>
            <person name="Albert R."/>
            <person name="Binder M."/>
            <person name="Bloem J."/>
            <person name="Labutti K."/>
            <person name="Salamov A."/>
            <person name="Andreopoulos B."/>
            <person name="Baker S.E."/>
            <person name="Barry K."/>
            <person name="Bills G."/>
            <person name="Bluhm B.H."/>
            <person name="Cannon C."/>
            <person name="Castanera R."/>
            <person name="Culley D.E."/>
            <person name="Daum C."/>
            <person name="Ezra D."/>
            <person name="Gonzalez J.B."/>
            <person name="Henrissat B."/>
            <person name="Kuo A."/>
            <person name="Liang C."/>
            <person name="Lipzen A."/>
            <person name="Lutzoni F."/>
            <person name="Magnuson J."/>
            <person name="Mondo S."/>
            <person name="Nolan M."/>
            <person name="Ohm R."/>
            <person name="Pangilinan J."/>
            <person name="Park H.-J."/>
            <person name="Ramirez L."/>
            <person name="Alfaro M."/>
            <person name="Sun H."/>
            <person name="Tritt A."/>
            <person name="Yoshinaga Y."/>
            <person name="Zwiers L.-H."/>
            <person name="Turgeon B.G."/>
            <person name="Goodwin S.B."/>
            <person name="Spatafora J.W."/>
            <person name="Crous P.W."/>
            <person name="Grigoriev I.V."/>
        </authorList>
    </citation>
    <scope>NUCLEOTIDE SEQUENCE</scope>
    <source>
        <strain evidence="2">CBS 342.82</strain>
    </source>
</reference>
<reference evidence="2" key="3">
    <citation type="submission" date="2025-08" db="UniProtKB">
        <authorList>
            <consortium name="RefSeq"/>
        </authorList>
    </citation>
    <scope>IDENTIFICATION</scope>
    <source>
        <strain evidence="2">CBS 342.82</strain>
    </source>
</reference>
<dbReference type="GeneID" id="54362880"/>
<keyword evidence="1" id="KW-1185">Reference proteome</keyword>
<gene>
    <name evidence="2" type="ORF">K489DRAFT_381279</name>
</gene>
<dbReference type="Proteomes" id="UP000504637">
    <property type="component" value="Unplaced"/>
</dbReference>
<protein>
    <submittedName>
        <fullName evidence="2">Uncharacterized protein</fullName>
    </submittedName>
</protein>
<accession>A0A6J3M4S5</accession>
<evidence type="ECO:0000313" key="2">
    <source>
        <dbReference type="RefSeq" id="XP_033459535.1"/>
    </source>
</evidence>
<evidence type="ECO:0000313" key="1">
    <source>
        <dbReference type="Proteomes" id="UP000504637"/>
    </source>
</evidence>
<sequence length="196" mass="21688">MAPARTRNIPQTPGVYVHGKHVNISLWNIPGNCSPPRGIHSVSCARQTRRALLFVIPVETSIRCDVEARRGRVEEPGCRDPARVLPDQANYTVKDPGTKDVCGRHLLDAEVRVIPEIMLCTAGTDARCNIVRRTTTLLSCALSRYRRIDSEVVVASMVPIMAPKMQSEISRNPWLFGSESCAEFEGTQCCRLSQTG</sequence>